<dbReference type="PANTHER" id="PTHR42756">
    <property type="entry name" value="TRANSCRIPTIONAL REGULATOR, MARR"/>
    <property type="match status" value="1"/>
</dbReference>
<sequence length="145" mass="16631">MQDLHILFHGIHQLARELTKELNVALQPFGLYSSQWSVIYVLKQKGSLTQTELSDYLSVEKPPMTRTIQKLVAGGYVNQIQGSDKRTKKIELTKKALEMYPVWEEAVLVMNKRLVETFPKESQQQLTMLLAEWTGQIAARGKNNE</sequence>
<comment type="caution">
    <text evidence="5">The sequence shown here is derived from an EMBL/GenBank/DDBJ whole genome shotgun (WGS) entry which is preliminary data.</text>
</comment>
<organism evidence="5 6">
    <name type="scientific">Niallia nealsonii</name>
    <dbReference type="NCBI Taxonomy" id="115979"/>
    <lineage>
        <taxon>Bacteria</taxon>
        <taxon>Bacillati</taxon>
        <taxon>Bacillota</taxon>
        <taxon>Bacilli</taxon>
        <taxon>Bacillales</taxon>
        <taxon>Bacillaceae</taxon>
        <taxon>Niallia</taxon>
    </lineage>
</organism>
<gene>
    <name evidence="5" type="ORF">CWS01_12610</name>
</gene>
<dbReference type="PANTHER" id="PTHR42756:SF1">
    <property type="entry name" value="TRANSCRIPTIONAL REPRESSOR OF EMRAB OPERON"/>
    <property type="match status" value="1"/>
</dbReference>
<dbReference type="PRINTS" id="PR00598">
    <property type="entry name" value="HTHMARR"/>
</dbReference>
<dbReference type="RefSeq" id="WP_101177560.1">
    <property type="nucleotide sequence ID" value="NZ_PISE01000026.1"/>
</dbReference>
<accession>A0A2N0Z1B8</accession>
<dbReference type="EMBL" id="PISE01000026">
    <property type="protein sequence ID" value="PKG23287.1"/>
    <property type="molecule type" value="Genomic_DNA"/>
</dbReference>
<dbReference type="Gene3D" id="1.10.10.10">
    <property type="entry name" value="Winged helix-like DNA-binding domain superfamily/Winged helix DNA-binding domain"/>
    <property type="match status" value="1"/>
</dbReference>
<dbReference type="GO" id="GO:0003700">
    <property type="term" value="F:DNA-binding transcription factor activity"/>
    <property type="evidence" value="ECO:0007669"/>
    <property type="project" value="InterPro"/>
</dbReference>
<dbReference type="InterPro" id="IPR000835">
    <property type="entry name" value="HTH_MarR-typ"/>
</dbReference>
<dbReference type="PROSITE" id="PS50995">
    <property type="entry name" value="HTH_MARR_2"/>
    <property type="match status" value="1"/>
</dbReference>
<dbReference type="SMART" id="SM00347">
    <property type="entry name" value="HTH_MARR"/>
    <property type="match status" value="1"/>
</dbReference>
<dbReference type="SUPFAM" id="SSF46785">
    <property type="entry name" value="Winged helix' DNA-binding domain"/>
    <property type="match status" value="1"/>
</dbReference>
<evidence type="ECO:0000256" key="3">
    <source>
        <dbReference type="ARBA" id="ARBA00023163"/>
    </source>
</evidence>
<name>A0A2N0Z1B8_9BACI</name>
<evidence type="ECO:0000256" key="2">
    <source>
        <dbReference type="ARBA" id="ARBA00023125"/>
    </source>
</evidence>
<dbReference type="AlphaFoldDB" id="A0A2N0Z1B8"/>
<evidence type="ECO:0000256" key="1">
    <source>
        <dbReference type="ARBA" id="ARBA00023015"/>
    </source>
</evidence>
<dbReference type="Proteomes" id="UP000233375">
    <property type="component" value="Unassembled WGS sequence"/>
</dbReference>
<feature type="domain" description="HTH marR-type" evidence="4">
    <location>
        <begin position="4"/>
        <end position="135"/>
    </location>
</feature>
<dbReference type="GO" id="GO:0003677">
    <property type="term" value="F:DNA binding"/>
    <property type="evidence" value="ECO:0007669"/>
    <property type="project" value="UniProtKB-KW"/>
</dbReference>
<evidence type="ECO:0000313" key="5">
    <source>
        <dbReference type="EMBL" id="PKG23287.1"/>
    </source>
</evidence>
<keyword evidence="2" id="KW-0238">DNA-binding</keyword>
<dbReference type="OrthoDB" id="1904211at2"/>
<reference evidence="5 6" key="1">
    <citation type="journal article" date="2003" name="Int. J. Syst. Evol. Microbiol.">
        <title>Bacillus nealsonii sp. nov., isolated from a spacecraft-assembly facility, whose spores are gamma-radiation resistant.</title>
        <authorList>
            <person name="Venkateswaran K."/>
            <person name="Kempf M."/>
            <person name="Chen F."/>
            <person name="Satomi M."/>
            <person name="Nicholson W."/>
            <person name="Kern R."/>
        </authorList>
    </citation>
    <scope>NUCLEOTIDE SEQUENCE [LARGE SCALE GENOMIC DNA]</scope>
    <source>
        <strain evidence="5 6">FO-92</strain>
    </source>
</reference>
<dbReference type="InterPro" id="IPR036390">
    <property type="entry name" value="WH_DNA-bd_sf"/>
</dbReference>
<dbReference type="Pfam" id="PF01047">
    <property type="entry name" value="MarR"/>
    <property type="match status" value="1"/>
</dbReference>
<keyword evidence="6" id="KW-1185">Reference proteome</keyword>
<keyword evidence="3" id="KW-0804">Transcription</keyword>
<proteinExistence type="predicted"/>
<evidence type="ECO:0000313" key="6">
    <source>
        <dbReference type="Proteomes" id="UP000233375"/>
    </source>
</evidence>
<keyword evidence="1" id="KW-0805">Transcription regulation</keyword>
<dbReference type="InterPro" id="IPR036388">
    <property type="entry name" value="WH-like_DNA-bd_sf"/>
</dbReference>
<evidence type="ECO:0000259" key="4">
    <source>
        <dbReference type="PROSITE" id="PS50995"/>
    </source>
</evidence>
<protein>
    <submittedName>
        <fullName evidence="5">MarR family transcriptional regulator</fullName>
    </submittedName>
</protein>